<dbReference type="Proteomes" id="UP001060215">
    <property type="component" value="Chromosome 1"/>
</dbReference>
<evidence type="ECO:0000313" key="1">
    <source>
        <dbReference type="EMBL" id="KAI8031883.1"/>
    </source>
</evidence>
<comment type="caution">
    <text evidence="1">The sequence shown here is derived from an EMBL/GenBank/DDBJ whole genome shotgun (WGS) entry which is preliminary data.</text>
</comment>
<sequence>MPRVKDGTLVRNCLGKDIKNAATLRGLSSLNKNLERILAMNSNKCPILLDLYEECMSRTPTDYGAKRCDNYREMMASCGEIKMVWSSKPSNPLVTLDGALYFDSTFHGKDMQPKKDKAIVPTSSHKKRALIKPIVDVEWEESQQREAIAKGFANRKDYWRHQSETNPKMCRITYELYEECYASGKKIRKGFRKMEEEEEEELEGPSKWVEAEAGLGRGGGGPG</sequence>
<organism evidence="1 2">
    <name type="scientific">Camellia lanceoleosa</name>
    <dbReference type="NCBI Taxonomy" id="1840588"/>
    <lineage>
        <taxon>Eukaryota</taxon>
        <taxon>Viridiplantae</taxon>
        <taxon>Streptophyta</taxon>
        <taxon>Embryophyta</taxon>
        <taxon>Tracheophyta</taxon>
        <taxon>Spermatophyta</taxon>
        <taxon>Magnoliopsida</taxon>
        <taxon>eudicotyledons</taxon>
        <taxon>Gunneridae</taxon>
        <taxon>Pentapetalae</taxon>
        <taxon>asterids</taxon>
        <taxon>Ericales</taxon>
        <taxon>Theaceae</taxon>
        <taxon>Camellia</taxon>
    </lineage>
</organism>
<name>A0ACC0J3A1_9ERIC</name>
<gene>
    <name evidence="1" type="ORF">LOK49_LG01G00137</name>
</gene>
<dbReference type="EMBL" id="CM045758">
    <property type="protein sequence ID" value="KAI8031883.1"/>
    <property type="molecule type" value="Genomic_DNA"/>
</dbReference>
<keyword evidence="2" id="KW-1185">Reference proteome</keyword>
<reference evidence="1 2" key="1">
    <citation type="journal article" date="2022" name="Plant J.">
        <title>Chromosome-level genome of Camellia lanceoleosa provides a valuable resource for understanding genome evolution and self-incompatibility.</title>
        <authorList>
            <person name="Gong W."/>
            <person name="Xiao S."/>
            <person name="Wang L."/>
            <person name="Liao Z."/>
            <person name="Chang Y."/>
            <person name="Mo W."/>
            <person name="Hu G."/>
            <person name="Li W."/>
            <person name="Zhao G."/>
            <person name="Zhu H."/>
            <person name="Hu X."/>
            <person name="Ji K."/>
            <person name="Xiang X."/>
            <person name="Song Q."/>
            <person name="Yuan D."/>
            <person name="Jin S."/>
            <person name="Zhang L."/>
        </authorList>
    </citation>
    <scope>NUCLEOTIDE SEQUENCE [LARGE SCALE GENOMIC DNA]</scope>
    <source>
        <strain evidence="1">SQ_2022a</strain>
    </source>
</reference>
<evidence type="ECO:0000313" key="2">
    <source>
        <dbReference type="Proteomes" id="UP001060215"/>
    </source>
</evidence>
<protein>
    <submittedName>
        <fullName evidence="1">Uncharacterized protein</fullName>
    </submittedName>
</protein>
<accession>A0ACC0J3A1</accession>
<proteinExistence type="predicted"/>